<sequence>MKASELKALLDSLPQDFDPDIVMGEDWLPERLINTHINDDFLFLEFDNAPEEDQGEEEGRGFVEHEIEMIRSQIEGLLREEEKGIKTKAEMLLTLLVMAHERTSSEFIELIEPFVSDDDY</sequence>
<evidence type="ECO:0000313" key="4">
    <source>
        <dbReference type="Proteomes" id="UP000236547"/>
    </source>
</evidence>
<evidence type="ECO:0000313" key="3">
    <source>
        <dbReference type="Proteomes" id="UP000236449"/>
    </source>
</evidence>
<proteinExistence type="predicted"/>
<keyword evidence="4" id="KW-1185">Reference proteome</keyword>
<comment type="caution">
    <text evidence="2">The sequence shown here is derived from an EMBL/GenBank/DDBJ whole genome shotgun (WGS) entry which is preliminary data.</text>
</comment>
<accession>A0A2J8HVC0</accession>
<dbReference type="EMBL" id="POSM01000005">
    <property type="protein sequence ID" value="PNI02228.1"/>
    <property type="molecule type" value="Genomic_DNA"/>
</dbReference>
<organism evidence="2 3">
    <name type="scientific">Vibrio diazotrophicus</name>
    <dbReference type="NCBI Taxonomy" id="685"/>
    <lineage>
        <taxon>Bacteria</taxon>
        <taxon>Pseudomonadati</taxon>
        <taxon>Pseudomonadota</taxon>
        <taxon>Gammaproteobacteria</taxon>
        <taxon>Vibrionales</taxon>
        <taxon>Vibrionaceae</taxon>
        <taxon>Vibrio</taxon>
    </lineage>
</organism>
<dbReference type="Proteomes" id="UP000236547">
    <property type="component" value="Unassembled WGS sequence"/>
</dbReference>
<dbReference type="OrthoDB" id="5877595at2"/>
<dbReference type="EMBL" id="POSK01000009">
    <property type="protein sequence ID" value="PNI04196.1"/>
    <property type="molecule type" value="Genomic_DNA"/>
</dbReference>
<evidence type="ECO:0000313" key="1">
    <source>
        <dbReference type="EMBL" id="PNI02228.1"/>
    </source>
</evidence>
<protein>
    <submittedName>
        <fullName evidence="2">Uncharacterized protein</fullName>
    </submittedName>
</protein>
<evidence type="ECO:0000313" key="2">
    <source>
        <dbReference type="EMBL" id="PNI04196.1"/>
    </source>
</evidence>
<dbReference type="RefSeq" id="WP_102966589.1">
    <property type="nucleotide sequence ID" value="NZ_POSK01000009.1"/>
</dbReference>
<name>A0A2J8HVC0_VIBDI</name>
<dbReference type="Proteomes" id="UP000236449">
    <property type="component" value="Unassembled WGS sequence"/>
</dbReference>
<dbReference type="AlphaFoldDB" id="A0A2J8HVC0"/>
<gene>
    <name evidence="2" type="ORF">C1N32_14475</name>
    <name evidence="1" type="ORF">C1O25_05800</name>
</gene>
<reference evidence="3 4" key="1">
    <citation type="submission" date="2018-01" db="EMBL/GenBank/DDBJ databases">
        <title>Draft genome sequences of six Vibrio diazotrophicus strains isolated from deep-sea sediments of the Baltic Sea.</title>
        <authorList>
            <person name="Castillo D."/>
            <person name="Vandieken V."/>
            <person name="Chiang O."/>
            <person name="Middelboe M."/>
        </authorList>
    </citation>
    <scope>NUCLEOTIDE SEQUENCE [LARGE SCALE GENOMIC DNA]</scope>
    <source>
        <strain evidence="2 3">60.27F</strain>
        <strain evidence="1 4">65.10M</strain>
    </source>
</reference>